<feature type="compositionally biased region" description="Basic and acidic residues" evidence="1">
    <location>
        <begin position="247"/>
        <end position="257"/>
    </location>
</feature>
<gene>
    <name evidence="2" type="ORF">K7C98_23625</name>
</gene>
<organism evidence="2 3">
    <name type="scientific">Nannocystis pusilla</name>
    <dbReference type="NCBI Taxonomy" id="889268"/>
    <lineage>
        <taxon>Bacteria</taxon>
        <taxon>Pseudomonadati</taxon>
        <taxon>Myxococcota</taxon>
        <taxon>Polyangia</taxon>
        <taxon>Nannocystales</taxon>
        <taxon>Nannocystaceae</taxon>
        <taxon>Nannocystis</taxon>
    </lineage>
</organism>
<evidence type="ECO:0000313" key="3">
    <source>
        <dbReference type="Proteomes" id="UP001139031"/>
    </source>
</evidence>
<keyword evidence="3" id="KW-1185">Reference proteome</keyword>
<dbReference type="InterPro" id="IPR013325">
    <property type="entry name" value="RNA_pol_sigma_r2"/>
</dbReference>
<protein>
    <recommendedName>
        <fullName evidence="4">RNA polymerase sigma-70 region 2 domain-containing protein</fullName>
    </recommendedName>
</protein>
<evidence type="ECO:0008006" key="4">
    <source>
        <dbReference type="Google" id="ProtNLM"/>
    </source>
</evidence>
<sequence length="257" mass="29201">MSLSRFSGLEANSNFCTPLLMDETIATKRGAELRPDDIDLAFHGSDEARRRLAVTLWSVVERAVQQTVRPIARALGRDIGQEIEEFVQETWILLLKDEGRVLRMWDPARGRSLNSWVHLVAQRHILRTLKGHRKNPWANHSLPLHEIVALIDDGLPLRHDLVSDLDRIVDLMTLLDAVRAELGEARWSIFRQIFIEQRAPAEIAAEARLGVSQIYDLASYFRRQVRSIAKSLDSPLLSPAPPAQPSPRDREKLCMSP</sequence>
<dbReference type="SUPFAM" id="SSF88946">
    <property type="entry name" value="Sigma2 domain of RNA polymerase sigma factors"/>
    <property type="match status" value="1"/>
</dbReference>
<dbReference type="EMBL" id="JAIRAU010000029">
    <property type="protein sequence ID" value="MBZ5712243.1"/>
    <property type="molecule type" value="Genomic_DNA"/>
</dbReference>
<feature type="region of interest" description="Disordered" evidence="1">
    <location>
        <begin position="236"/>
        <end position="257"/>
    </location>
</feature>
<dbReference type="RefSeq" id="WP_224194006.1">
    <property type="nucleotide sequence ID" value="NZ_JAIRAU010000029.1"/>
</dbReference>
<proteinExistence type="predicted"/>
<evidence type="ECO:0000313" key="2">
    <source>
        <dbReference type="EMBL" id="MBZ5712243.1"/>
    </source>
</evidence>
<reference evidence="2" key="1">
    <citation type="submission" date="2021-08" db="EMBL/GenBank/DDBJ databases">
        <authorList>
            <person name="Stevens D.C."/>
        </authorList>
    </citation>
    <scope>NUCLEOTIDE SEQUENCE</scope>
    <source>
        <strain evidence="2">DSM 53165</strain>
    </source>
</reference>
<name>A0ABS7TVE4_9BACT</name>
<evidence type="ECO:0000256" key="1">
    <source>
        <dbReference type="SAM" id="MobiDB-lite"/>
    </source>
</evidence>
<dbReference type="Proteomes" id="UP001139031">
    <property type="component" value="Unassembled WGS sequence"/>
</dbReference>
<accession>A0ABS7TVE4</accession>
<comment type="caution">
    <text evidence="2">The sequence shown here is derived from an EMBL/GenBank/DDBJ whole genome shotgun (WGS) entry which is preliminary data.</text>
</comment>